<dbReference type="InterPro" id="IPR040451">
    <property type="entry name" value="GH81_N"/>
</dbReference>
<dbReference type="Pfam" id="PF03639">
    <property type="entry name" value="Glyco_hydro_81"/>
    <property type="match status" value="1"/>
</dbReference>
<reference evidence="18 19" key="1">
    <citation type="journal article" date="2007" name="Nat. Biotechnol.">
        <title>Genome sequence of the lignocellulose-bioconverting and xylose-fermenting yeast Pichia stipitis.</title>
        <authorList>
            <person name="Jeffries T.W."/>
            <person name="Grigoriev I.V."/>
            <person name="Grimwood J."/>
            <person name="Laplaza J.M."/>
            <person name="Aerts A."/>
            <person name="Salamov A."/>
            <person name="Schmutz J."/>
            <person name="Lindquist E."/>
            <person name="Dehal P."/>
            <person name="Shapiro H."/>
            <person name="Jin Y.S."/>
            <person name="Passoth V."/>
            <person name="Richardson P.M."/>
        </authorList>
    </citation>
    <scope>NUCLEOTIDE SEQUENCE [LARGE SCALE GENOMIC DNA]</scope>
    <source>
        <strain evidence="19">ATCC 58785 / CBS 6054 / NBRC 10063 / NRRL Y-11545</strain>
    </source>
</reference>
<dbReference type="FunFam" id="1.20.5.420:FF:000008">
    <property type="entry name" value="Endo-1,3-beta-glucanase Engl1"/>
    <property type="match status" value="1"/>
</dbReference>
<dbReference type="GO" id="GO:0052861">
    <property type="term" value="F:endo-1,3(4)-beta-glucanase activity"/>
    <property type="evidence" value="ECO:0007669"/>
    <property type="project" value="InterPro"/>
</dbReference>
<evidence type="ECO:0000259" key="17">
    <source>
        <dbReference type="Pfam" id="PF17652"/>
    </source>
</evidence>
<feature type="domain" description="Glycosyl hydrolase family 81 C-terminal" evidence="17">
    <location>
        <begin position="603"/>
        <end position="958"/>
    </location>
</feature>
<dbReference type="Gene3D" id="2.70.98.30">
    <property type="entry name" value="Golgi alpha-mannosidase II, domain 4"/>
    <property type="match status" value="1"/>
</dbReference>
<gene>
    <name evidence="18" type="primary">ACF4</name>
    <name evidence="18" type="ORF">PICST_64411</name>
</gene>
<dbReference type="Pfam" id="PF17652">
    <property type="entry name" value="Glyco_hydro81C"/>
    <property type="match status" value="1"/>
</dbReference>
<evidence type="ECO:0000256" key="3">
    <source>
        <dbReference type="ARBA" id="ARBA00010730"/>
    </source>
</evidence>
<dbReference type="GeneID" id="4840990"/>
<evidence type="ECO:0000256" key="6">
    <source>
        <dbReference type="ARBA" id="ARBA00022525"/>
    </source>
</evidence>
<name>A3M026_PICST</name>
<dbReference type="KEGG" id="pic:PICST_64411"/>
<evidence type="ECO:0000313" key="18">
    <source>
        <dbReference type="EMBL" id="ABN68640.2"/>
    </source>
</evidence>
<proteinExistence type="inferred from homology"/>
<keyword evidence="7" id="KW-0732">Signal</keyword>
<dbReference type="Proteomes" id="UP000002258">
    <property type="component" value="Chromosome 8"/>
</dbReference>
<accession>A3M026</accession>
<dbReference type="PROSITE" id="PS52008">
    <property type="entry name" value="GH81"/>
    <property type="match status" value="1"/>
</dbReference>
<dbReference type="InterPro" id="IPR005200">
    <property type="entry name" value="Endo-beta-glucanase"/>
</dbReference>
<sequence length="969" mass="105297">MPQVPTTTTIIYIARVTPEVLPFESSEAISSTMRNPLALGGLYISKSLEYSIDTRTLTQGILLSTTLIANASESDFFSEYTTSTTVTFTSSVTNGTIPANAKVLTSTSEESSSYVSSSAEVIAQADTIALVSSYPVTSTSNSSSIATSAAQISSVRYTNSSKSGYSSYSSENSSYISQSLAYSSEVESSSLESSTISTSAAPQNVSTVSSSIISESSSSLSPVFFAFAAPVMALVTVSNANGFTGDIFQPISTAKTTLTFKRQNLPLALPAGATNDGQPYQTNKFYSNLFLGPQTDTVYAQPFNLAFVKSGYYGFGVQRTIASRRVFGTQNTNNPSSASYYFNPIHLNEMIVSATAFTSGIKMHVSVMRVMSVNVKLSTNGDISANYVEIPIVQGMGFVTSIYHGNLIPQINSGVGFSKLAQESSSTLNKANLLRYRATLFNGVQYLIYVKIPSGQSISSFKLSVSNNNKIVGSKAINGLIIQYAIAATAAHNTYYDEAAGMYPTQCNIKATGNGGTSADYQFNYVTSGKSISGRPVVFLYPHHVESLKSDTKSYNTGMTLTSTTKGDMKGYVINNINLSEKLNTNVQFLPWTQSVGSKAITYTAAQLKTIAAAANSELSVDIKTLVMSQNSNYYSGKVLDKFAYILFVVNDIIGDQKLAKSLLATLKDTFAQFRNNKQYYPLMYDTRYFGITSTCNNNGDTGADFGSGYYNDHHFHYGYFIHAAAIIGYVDKKYGGTWAKDQQPWVNALVRDVSNPSTSDPNFPVFRMYDWFSGHSWAAGLFASGDGKNEESSSEDYNFAYGLKLWGKVTGNKRMESTGDLMLAVSARAMNKYMLYTSTNKVEPSQILGNKVSGIFFENKIDYTTYFGSPDKNPEYVHGIHMLPITPASSLIRGPAYTKEEWNSQISKFLSKVNSGWTGILRLNQALFDPKSAWNFFSASSFKSSWLDNGQSRTWALAFSAGVMNASS</sequence>
<comment type="similarity">
    <text evidence="3">Belongs to the glycosyl hydrolase 81 family.</text>
</comment>
<dbReference type="eggNOG" id="KOG2254">
    <property type="taxonomic scope" value="Eukaryota"/>
</dbReference>
<evidence type="ECO:0000256" key="2">
    <source>
        <dbReference type="ARBA" id="ARBA00004191"/>
    </source>
</evidence>
<keyword evidence="9" id="KW-0325">Glycoprotein</keyword>
<evidence type="ECO:0000256" key="15">
    <source>
        <dbReference type="ARBA" id="ARBA00075210"/>
    </source>
</evidence>
<evidence type="ECO:0000256" key="9">
    <source>
        <dbReference type="ARBA" id="ARBA00023180"/>
    </source>
</evidence>
<dbReference type="EC" id="3.2.1.39" evidence="4"/>
<dbReference type="PANTHER" id="PTHR31983:SF20">
    <property type="entry name" value="GLUCAN ENDO-1,3-BETA-D-GLUCOSIDASE 1"/>
    <property type="match status" value="1"/>
</dbReference>
<dbReference type="InParanoid" id="A3M026"/>
<dbReference type="EMBL" id="CP000502">
    <property type="protein sequence ID" value="ABN68640.2"/>
    <property type="molecule type" value="Genomic_DNA"/>
</dbReference>
<evidence type="ECO:0000256" key="10">
    <source>
        <dbReference type="ARBA" id="ARBA00023277"/>
    </source>
</evidence>
<dbReference type="GO" id="GO:0071555">
    <property type="term" value="P:cell wall organization"/>
    <property type="evidence" value="ECO:0007669"/>
    <property type="project" value="UniProtKB-KW"/>
</dbReference>
<comment type="catalytic activity">
    <reaction evidence="1">
        <text>Hydrolysis of (1-&gt;3)-beta-D-glucosidic linkages in (1-&gt;3)-beta-D-glucans.</text>
        <dbReference type="EC" id="3.2.1.39"/>
    </reaction>
</comment>
<keyword evidence="11" id="KW-0326">Glycosidase</keyword>
<keyword evidence="5" id="KW-0134">Cell wall</keyword>
<dbReference type="Gene3D" id="1.20.5.420">
    <property type="entry name" value="Immunoglobulin FC, subunit C"/>
    <property type="match status" value="1"/>
</dbReference>
<dbReference type="GO" id="GO:0000272">
    <property type="term" value="P:polysaccharide catabolic process"/>
    <property type="evidence" value="ECO:0007669"/>
    <property type="project" value="UniProtKB-KW"/>
</dbReference>
<dbReference type="HOGENOM" id="CLU_005482_0_1_1"/>
<keyword evidence="8" id="KW-0378">Hydrolase</keyword>
<dbReference type="OMA" id="AHDNGNS"/>
<evidence type="ECO:0000313" key="19">
    <source>
        <dbReference type="Proteomes" id="UP000002258"/>
    </source>
</evidence>
<organism evidence="18 19">
    <name type="scientific">Scheffersomyces stipitis (strain ATCC 58785 / CBS 6054 / NBRC 10063 / NRRL Y-11545)</name>
    <name type="common">Yeast</name>
    <name type="synonym">Pichia stipitis</name>
    <dbReference type="NCBI Taxonomy" id="322104"/>
    <lineage>
        <taxon>Eukaryota</taxon>
        <taxon>Fungi</taxon>
        <taxon>Dikarya</taxon>
        <taxon>Ascomycota</taxon>
        <taxon>Saccharomycotina</taxon>
        <taxon>Pichiomycetes</taxon>
        <taxon>Debaryomycetaceae</taxon>
        <taxon>Scheffersomyces</taxon>
    </lineage>
</organism>
<keyword evidence="10" id="KW-0119">Carbohydrate metabolism</keyword>
<evidence type="ECO:0000256" key="11">
    <source>
        <dbReference type="ARBA" id="ARBA00023295"/>
    </source>
</evidence>
<keyword evidence="12" id="KW-0961">Cell wall biogenesis/degradation</keyword>
<comment type="subcellular location">
    <subcellularLocation>
        <location evidence="2">Secreted</location>
        <location evidence="2">Cell wall</location>
    </subcellularLocation>
</comment>
<dbReference type="GO" id="GO:0009986">
    <property type="term" value="C:cell surface"/>
    <property type="evidence" value="ECO:0007669"/>
    <property type="project" value="TreeGrafter"/>
</dbReference>
<evidence type="ECO:0000256" key="4">
    <source>
        <dbReference type="ARBA" id="ARBA00012780"/>
    </source>
</evidence>
<dbReference type="FunCoup" id="A3M026">
    <property type="interactions" value="207"/>
</dbReference>
<evidence type="ECO:0000256" key="5">
    <source>
        <dbReference type="ARBA" id="ARBA00022512"/>
    </source>
</evidence>
<evidence type="ECO:0000256" key="12">
    <source>
        <dbReference type="ARBA" id="ARBA00023316"/>
    </source>
</evidence>
<keyword evidence="19" id="KW-1185">Reference proteome</keyword>
<dbReference type="PANTHER" id="PTHR31983">
    <property type="entry name" value="ENDO-1,3(4)-BETA-GLUCANASE 1"/>
    <property type="match status" value="1"/>
</dbReference>
<evidence type="ECO:0000256" key="7">
    <source>
        <dbReference type="ARBA" id="ARBA00022729"/>
    </source>
</evidence>
<evidence type="ECO:0000256" key="1">
    <source>
        <dbReference type="ARBA" id="ARBA00000382"/>
    </source>
</evidence>
<dbReference type="FunFam" id="2.70.98.30:FF:000006">
    <property type="entry name" value="Endo-1,3-beta-glucanase Engl1"/>
    <property type="match status" value="1"/>
</dbReference>
<protein>
    <recommendedName>
        <fullName evidence="14">Glucan endo-1,3-beta-D-glucosidase 1</fullName>
        <ecNumber evidence="4">3.2.1.39</ecNumber>
    </recommendedName>
    <alternativeName>
        <fullName evidence="15">Daughter specific expression protein 4</fullName>
    </alternativeName>
</protein>
<keyword evidence="6" id="KW-0964">Secreted</keyword>
<evidence type="ECO:0000256" key="13">
    <source>
        <dbReference type="ARBA" id="ARBA00023326"/>
    </source>
</evidence>
<dbReference type="OrthoDB" id="4473401at2759"/>
<evidence type="ECO:0000256" key="14">
    <source>
        <dbReference type="ARBA" id="ARBA00074614"/>
    </source>
</evidence>
<evidence type="ECO:0000259" key="16">
    <source>
        <dbReference type="Pfam" id="PF03639"/>
    </source>
</evidence>
<dbReference type="Gene3D" id="1.10.287.1170">
    <property type="entry name" value="glycoside hydrolase family 81 endo-[beta] glucanase"/>
    <property type="match status" value="1"/>
</dbReference>
<dbReference type="GO" id="GO:0000920">
    <property type="term" value="P:septum digestion after cytokinesis"/>
    <property type="evidence" value="ECO:0007669"/>
    <property type="project" value="UniProtKB-ARBA"/>
</dbReference>
<dbReference type="InterPro" id="IPR040720">
    <property type="entry name" value="GH81_C"/>
</dbReference>
<dbReference type="AlphaFoldDB" id="A3M026"/>
<dbReference type="GO" id="GO:0042973">
    <property type="term" value="F:glucan endo-1,3-beta-D-glucosidase activity"/>
    <property type="evidence" value="ECO:0007669"/>
    <property type="project" value="UniProtKB-EC"/>
</dbReference>
<feature type="domain" description="Glycosyl hydrolase family 81 N-terminal" evidence="16">
    <location>
        <begin position="266"/>
        <end position="593"/>
    </location>
</feature>
<keyword evidence="13" id="KW-0624">Polysaccharide degradation</keyword>
<dbReference type="RefSeq" id="XP_001386669.2">
    <property type="nucleotide sequence ID" value="XM_001386632.1"/>
</dbReference>
<evidence type="ECO:0000256" key="8">
    <source>
        <dbReference type="ARBA" id="ARBA00022801"/>
    </source>
</evidence>